<organism evidence="2 3">
    <name type="scientific">Defluviimonas salinarum</name>
    <dbReference type="NCBI Taxonomy" id="2992147"/>
    <lineage>
        <taxon>Bacteria</taxon>
        <taxon>Pseudomonadati</taxon>
        <taxon>Pseudomonadota</taxon>
        <taxon>Alphaproteobacteria</taxon>
        <taxon>Rhodobacterales</taxon>
        <taxon>Paracoccaceae</taxon>
        <taxon>Albidovulum</taxon>
    </lineage>
</organism>
<accession>A0ABT3J900</accession>
<reference evidence="2 3" key="1">
    <citation type="submission" date="2022-10" db="EMBL/GenBank/DDBJ databases">
        <title>Defluviimonas sp. CAU 1641 isolated from mud.</title>
        <authorList>
            <person name="Kim W."/>
        </authorList>
    </citation>
    <scope>NUCLEOTIDE SEQUENCE [LARGE SCALE GENOMIC DNA]</scope>
    <source>
        <strain evidence="2 3">CAU 1641</strain>
    </source>
</reference>
<keyword evidence="3" id="KW-1185">Reference proteome</keyword>
<evidence type="ECO:0000313" key="3">
    <source>
        <dbReference type="Proteomes" id="UP001207582"/>
    </source>
</evidence>
<sequence length="317" mass="35902">MGDTVVCFSDTSNWKEKNATTLIYAYDFEGKHREGEIEKEPHTLHVSLESLSLVETTSWVFKDDNEPDSKTGYVLTEHFRGYGLLQGSCLHAFAVGEKKNETFDAIEIRIYPADKESLIKASHFDRWSFILSKEQRPTEGWLQDEMGRIEYYSANEYMEKSSVMARLFLDRSSFDALALRVRACGRLASSHLVIFADLYQFAYEAAFADFDETRNYGMLCTDERSGRTGFAKARLDEMRLDWSALAPDRRGSDQVEVGAGDTLDADLRGERAGALSVTDRIAGDVRRMRERMDTLYLGAFLLVTLLAGFGVLNLMGF</sequence>
<keyword evidence="1" id="KW-0472">Membrane</keyword>
<evidence type="ECO:0000256" key="1">
    <source>
        <dbReference type="SAM" id="Phobius"/>
    </source>
</evidence>
<evidence type="ECO:0000313" key="2">
    <source>
        <dbReference type="EMBL" id="MCW3783910.1"/>
    </source>
</evidence>
<gene>
    <name evidence="2" type="ORF">OM960_20460</name>
</gene>
<dbReference type="Proteomes" id="UP001207582">
    <property type="component" value="Unassembled WGS sequence"/>
</dbReference>
<dbReference type="RefSeq" id="WP_264773289.1">
    <property type="nucleotide sequence ID" value="NZ_JAPDOG010000027.1"/>
</dbReference>
<comment type="caution">
    <text evidence="2">The sequence shown here is derived from an EMBL/GenBank/DDBJ whole genome shotgun (WGS) entry which is preliminary data.</text>
</comment>
<keyword evidence="1" id="KW-1133">Transmembrane helix</keyword>
<feature type="transmembrane region" description="Helical" evidence="1">
    <location>
        <begin position="295"/>
        <end position="315"/>
    </location>
</feature>
<keyword evidence="1" id="KW-0812">Transmembrane</keyword>
<proteinExistence type="predicted"/>
<protein>
    <submittedName>
        <fullName evidence="2">Uncharacterized protein</fullName>
    </submittedName>
</protein>
<name>A0ABT3J900_9RHOB</name>
<dbReference type="EMBL" id="JAPDOG010000027">
    <property type="protein sequence ID" value="MCW3783910.1"/>
    <property type="molecule type" value="Genomic_DNA"/>
</dbReference>